<evidence type="ECO:0000256" key="2">
    <source>
        <dbReference type="ARBA" id="ARBA00022801"/>
    </source>
</evidence>
<dbReference type="Gene3D" id="3.40.1490.10">
    <property type="entry name" value="Bit1"/>
    <property type="match status" value="1"/>
</dbReference>
<reference evidence="5 6" key="2">
    <citation type="journal article" date="2016" name="J. Biotechnol.">
        <title>Complete genome sequence of Arthrobacter alpinus ERGS4:06, a yellow pigmented bacterium tolerant to cold and radiations isolated from Sikkim Himalaya.</title>
        <authorList>
            <person name="Kumar R."/>
            <person name="Singh D."/>
            <person name="Swarnkar M.K."/>
            <person name="Singh A.K."/>
            <person name="Kumar S."/>
        </authorList>
    </citation>
    <scope>NUCLEOTIDE SEQUENCE [LARGE SCALE GENOMIC DNA]</scope>
    <source>
        <strain evidence="5 6">ERGS4:06</strain>
    </source>
</reference>
<proteinExistence type="predicted"/>
<evidence type="ECO:0000256" key="3">
    <source>
        <dbReference type="ARBA" id="ARBA00048707"/>
    </source>
</evidence>
<dbReference type="Pfam" id="PF01981">
    <property type="entry name" value="PTH2"/>
    <property type="match status" value="1"/>
</dbReference>
<keyword evidence="2" id="KW-0378">Hydrolase</keyword>
<evidence type="ECO:0000256" key="4">
    <source>
        <dbReference type="SAM" id="MobiDB-lite"/>
    </source>
</evidence>
<feature type="region of interest" description="Disordered" evidence="4">
    <location>
        <begin position="1"/>
        <end position="20"/>
    </location>
</feature>
<evidence type="ECO:0000256" key="1">
    <source>
        <dbReference type="ARBA" id="ARBA00013260"/>
    </source>
</evidence>
<evidence type="ECO:0000313" key="5">
    <source>
        <dbReference type="EMBL" id="ALO65511.1"/>
    </source>
</evidence>
<dbReference type="EC" id="3.1.1.29" evidence="1"/>
<dbReference type="AlphaFoldDB" id="A0A0S2LW60"/>
<dbReference type="SUPFAM" id="SSF102462">
    <property type="entry name" value="Peptidyl-tRNA hydrolase II"/>
    <property type="match status" value="1"/>
</dbReference>
<protein>
    <recommendedName>
        <fullName evidence="1">peptidyl-tRNA hydrolase</fullName>
        <ecNumber evidence="1">3.1.1.29</ecNumber>
    </recommendedName>
</protein>
<organism evidence="5 6">
    <name type="scientific">Arthrobacter alpinus</name>
    <dbReference type="NCBI Taxonomy" id="656366"/>
    <lineage>
        <taxon>Bacteria</taxon>
        <taxon>Bacillati</taxon>
        <taxon>Actinomycetota</taxon>
        <taxon>Actinomycetes</taxon>
        <taxon>Micrococcales</taxon>
        <taxon>Micrococcaceae</taxon>
        <taxon>Arthrobacter</taxon>
    </lineage>
</organism>
<dbReference type="InterPro" id="IPR002833">
    <property type="entry name" value="PTH2"/>
</dbReference>
<gene>
    <name evidence="5" type="ORF">AS189_02145</name>
</gene>
<name>A0A0S2LW60_9MICC</name>
<sequence length="256" mass="27300">MPSARRRVQGEVSEVRSEKENNLQLVTPRTAYPYACWVSEFSERAAEELVQPIILLVDREEPASEQHGIAAAALASVQAYLHDPQNPDWRIWAAGHFAKSVRRADAKMFAKVLTAFPDHVLATVGEASAVGLPPMPAAALPKLLSKLQVSGTQLPPGAQLPPQPLTIVLNGSLEMSTGKAAAQAAHALFAWVLESKPAAVQGWLDAGCPVGVQELAAKEFKKGARKCKGPVIQDAGRTEIEPGSTTAFVTTGTITR</sequence>
<dbReference type="InterPro" id="IPR023476">
    <property type="entry name" value="Pep_tRNA_hydro_II_dom_sf"/>
</dbReference>
<dbReference type="EMBL" id="CP013200">
    <property type="protein sequence ID" value="ALO65511.1"/>
    <property type="molecule type" value="Genomic_DNA"/>
</dbReference>
<evidence type="ECO:0000313" key="6">
    <source>
        <dbReference type="Proteomes" id="UP000059574"/>
    </source>
</evidence>
<comment type="catalytic activity">
    <reaction evidence="3">
        <text>an N-acyl-L-alpha-aminoacyl-tRNA + H2O = an N-acyl-L-amino acid + a tRNA + H(+)</text>
        <dbReference type="Rhea" id="RHEA:54448"/>
        <dbReference type="Rhea" id="RHEA-COMP:10123"/>
        <dbReference type="Rhea" id="RHEA-COMP:13883"/>
        <dbReference type="ChEBI" id="CHEBI:15377"/>
        <dbReference type="ChEBI" id="CHEBI:15378"/>
        <dbReference type="ChEBI" id="CHEBI:59874"/>
        <dbReference type="ChEBI" id="CHEBI:78442"/>
        <dbReference type="ChEBI" id="CHEBI:138191"/>
        <dbReference type="EC" id="3.1.1.29"/>
    </reaction>
</comment>
<dbReference type="Proteomes" id="UP000059574">
    <property type="component" value="Chromosome"/>
</dbReference>
<dbReference type="GO" id="GO:0004045">
    <property type="term" value="F:peptidyl-tRNA hydrolase activity"/>
    <property type="evidence" value="ECO:0007669"/>
    <property type="project" value="UniProtKB-EC"/>
</dbReference>
<reference evidence="6" key="1">
    <citation type="submission" date="2015-11" db="EMBL/GenBank/DDBJ databases">
        <authorList>
            <person name="Kumar R."/>
            <person name="Singh D."/>
            <person name="Swarnkar M.K."/>
            <person name="Singh A.K."/>
            <person name="Kumar S."/>
        </authorList>
    </citation>
    <scope>NUCLEOTIDE SEQUENCE [LARGE SCALE GENOMIC DNA]</scope>
    <source>
        <strain evidence="6">ERGS4:06</strain>
    </source>
</reference>
<accession>A0A0S2LW60</accession>